<dbReference type="SUPFAM" id="SSF111369">
    <property type="entry name" value="HlyD-like secretion proteins"/>
    <property type="match status" value="2"/>
</dbReference>
<dbReference type="InterPro" id="IPR058625">
    <property type="entry name" value="MdtA-like_BSH"/>
</dbReference>
<dbReference type="RefSeq" id="WP_146601675.1">
    <property type="nucleotide sequence ID" value="NZ_SJPY01000007.1"/>
</dbReference>
<dbReference type="Gene3D" id="2.40.30.170">
    <property type="match status" value="1"/>
</dbReference>
<evidence type="ECO:0000313" key="5">
    <source>
        <dbReference type="Proteomes" id="UP000315471"/>
    </source>
</evidence>
<dbReference type="Gene3D" id="2.40.50.100">
    <property type="match status" value="1"/>
</dbReference>
<dbReference type="PANTHER" id="PTHR30367:SF1">
    <property type="entry name" value="MULTIDRUG RESISTANCE PROTEIN MDTN"/>
    <property type="match status" value="1"/>
</dbReference>
<organism evidence="4 5">
    <name type="scientific">Novipirellula aureliae</name>
    <dbReference type="NCBI Taxonomy" id="2527966"/>
    <lineage>
        <taxon>Bacteria</taxon>
        <taxon>Pseudomonadati</taxon>
        <taxon>Planctomycetota</taxon>
        <taxon>Planctomycetia</taxon>
        <taxon>Pirellulales</taxon>
        <taxon>Pirellulaceae</taxon>
        <taxon>Novipirellula</taxon>
    </lineage>
</organism>
<dbReference type="Proteomes" id="UP000315471">
    <property type="component" value="Unassembled WGS sequence"/>
</dbReference>
<reference evidence="4 5" key="1">
    <citation type="submission" date="2019-02" db="EMBL/GenBank/DDBJ databases">
        <title>Deep-cultivation of Planctomycetes and their phenomic and genomic characterization uncovers novel biology.</title>
        <authorList>
            <person name="Wiegand S."/>
            <person name="Jogler M."/>
            <person name="Boedeker C."/>
            <person name="Pinto D."/>
            <person name="Vollmers J."/>
            <person name="Rivas-Marin E."/>
            <person name="Kohn T."/>
            <person name="Peeters S.H."/>
            <person name="Heuer A."/>
            <person name="Rast P."/>
            <person name="Oberbeckmann S."/>
            <person name="Bunk B."/>
            <person name="Jeske O."/>
            <person name="Meyerdierks A."/>
            <person name="Storesund J.E."/>
            <person name="Kallscheuer N."/>
            <person name="Luecker S."/>
            <person name="Lage O.M."/>
            <person name="Pohl T."/>
            <person name="Merkel B.J."/>
            <person name="Hornburger P."/>
            <person name="Mueller R.-W."/>
            <person name="Bruemmer F."/>
            <person name="Labrenz M."/>
            <person name="Spormann A.M."/>
            <person name="Op Den Camp H."/>
            <person name="Overmann J."/>
            <person name="Amann R."/>
            <person name="Jetten M.S.M."/>
            <person name="Mascher T."/>
            <person name="Medema M.H."/>
            <person name="Devos D.P."/>
            <person name="Kaster A.-K."/>
            <person name="Ovreas L."/>
            <person name="Rohde M."/>
            <person name="Galperin M.Y."/>
            <person name="Jogler C."/>
        </authorList>
    </citation>
    <scope>NUCLEOTIDE SEQUENCE [LARGE SCALE GENOMIC DNA]</scope>
    <source>
        <strain evidence="4 5">Q31b</strain>
    </source>
</reference>
<evidence type="ECO:0000256" key="2">
    <source>
        <dbReference type="SAM" id="Phobius"/>
    </source>
</evidence>
<feature type="transmembrane region" description="Helical" evidence="2">
    <location>
        <begin position="30"/>
        <end position="51"/>
    </location>
</feature>
<dbReference type="OrthoDB" id="233363at2"/>
<feature type="region of interest" description="Disordered" evidence="1">
    <location>
        <begin position="448"/>
        <end position="489"/>
    </location>
</feature>
<dbReference type="Pfam" id="PF25917">
    <property type="entry name" value="BSH_RND"/>
    <property type="match status" value="1"/>
</dbReference>
<protein>
    <submittedName>
        <fullName evidence="4">Multidrug resistance protein MdtN</fullName>
    </submittedName>
</protein>
<comment type="caution">
    <text evidence="4">The sequence shown here is derived from an EMBL/GenBank/DDBJ whole genome shotgun (WGS) entry which is preliminary data.</text>
</comment>
<accession>A0A5C6DK64</accession>
<evidence type="ECO:0000259" key="3">
    <source>
        <dbReference type="Pfam" id="PF25917"/>
    </source>
</evidence>
<feature type="domain" description="Multidrug resistance protein MdtA-like barrel-sandwich hybrid" evidence="3">
    <location>
        <begin position="103"/>
        <end position="282"/>
    </location>
</feature>
<evidence type="ECO:0000256" key="1">
    <source>
        <dbReference type="SAM" id="MobiDB-lite"/>
    </source>
</evidence>
<dbReference type="InterPro" id="IPR050393">
    <property type="entry name" value="MFP_Efflux_Pump"/>
</dbReference>
<keyword evidence="5" id="KW-1185">Reference proteome</keyword>
<sequence length="573" mass="63625">MDTPAKSEPAPSKRRHHGVGHRFETRSRWVLFNFLIPFAMVASAVAAVFALGSVQPSERPTADASFAGRMQALMPVRVEQIKSLAAFDEPLQLKVDGTVVPFREVTIATEVAGRILFKSEGCEAGASVKKGDLLVKIDPTDYELEAQRLTRLQEQEYEALGEIDQEMINVKRLIEVAKQDEQLQQREVDRLRTMPGGYASEGEIDKAKRALLQSTQARLGNENQLELLRKRRSRLEAAERLAQAQLAIANQNVKRTEIRSPIDGVIVSEDAELNSFVARGNPIVTIEDTTKVEVATSLRMDQLYWVLDQVDASEREADHGYELPETPAIVEFEISGREGKKYQWDAKLLSYDGIGLDPNTRTVPVRIVVDNPQQFRKANVIKSSDGETTSVTHVHTAGPTTLVRGMFVTVKLLIRPQTPLVVIPAEGLKPGNRVWEFVPDPSVLDLPPIAEETPVNPVKAEGKGERLETDASDREASEKDQERFNPDDWQAGRVVNRNAIYPVDSLSINVALDQRRWWVCEVQDQSMSAGAYVVVSPIGNPDGDSIAARIQREVSIARRSQQVAKSESAEASQ</sequence>
<feature type="compositionally biased region" description="Basic and acidic residues" evidence="1">
    <location>
        <begin position="460"/>
        <end position="486"/>
    </location>
</feature>
<dbReference type="Gene3D" id="1.10.287.470">
    <property type="entry name" value="Helix hairpin bin"/>
    <property type="match status" value="1"/>
</dbReference>
<keyword evidence="2" id="KW-1133">Transmembrane helix</keyword>
<keyword evidence="2" id="KW-0472">Membrane</keyword>
<dbReference type="EMBL" id="SJPY01000007">
    <property type="protein sequence ID" value="TWU37723.1"/>
    <property type="molecule type" value="Genomic_DNA"/>
</dbReference>
<dbReference type="AlphaFoldDB" id="A0A5C6DK64"/>
<keyword evidence="2" id="KW-0812">Transmembrane</keyword>
<dbReference type="PANTHER" id="PTHR30367">
    <property type="entry name" value="P-HYDROXYBENZOIC ACID EFFLUX PUMP SUBUNIT AAEA-RELATED"/>
    <property type="match status" value="1"/>
</dbReference>
<gene>
    <name evidence="4" type="primary">mdtN_1</name>
    <name evidence="4" type="ORF">Q31b_45120</name>
</gene>
<evidence type="ECO:0000313" key="4">
    <source>
        <dbReference type="EMBL" id="TWU37723.1"/>
    </source>
</evidence>
<name>A0A5C6DK64_9BACT</name>
<proteinExistence type="predicted"/>